<proteinExistence type="inferred from homology"/>
<dbReference type="RefSeq" id="WP_173905376.1">
    <property type="nucleotide sequence ID" value="NZ_JBBMEI010000011.1"/>
</dbReference>
<comment type="caution">
    <text evidence="2">The sequence shown here is derived from an EMBL/GenBank/DDBJ whole genome shotgun (WGS) entry which is preliminary data.</text>
</comment>
<dbReference type="InterPro" id="IPR026893">
    <property type="entry name" value="Tyr/Ser_Pase_IphP-type"/>
</dbReference>
<evidence type="ECO:0000256" key="1">
    <source>
        <dbReference type="ARBA" id="ARBA00009580"/>
    </source>
</evidence>
<dbReference type="Pfam" id="PF13350">
    <property type="entry name" value="Y_phosphatase3"/>
    <property type="match status" value="1"/>
</dbReference>
<reference evidence="2 3" key="1">
    <citation type="submission" date="2024-03" db="EMBL/GenBank/DDBJ databases">
        <title>Human intestinal bacterial collection.</title>
        <authorList>
            <person name="Pauvert C."/>
            <person name="Hitch T.C.A."/>
            <person name="Clavel T."/>
        </authorList>
    </citation>
    <scope>NUCLEOTIDE SEQUENCE [LARGE SCALE GENOMIC DNA]</scope>
    <source>
        <strain evidence="2 3">CLA-AA-H95</strain>
    </source>
</reference>
<evidence type="ECO:0000313" key="2">
    <source>
        <dbReference type="EMBL" id="MEQ2357788.1"/>
    </source>
</evidence>
<dbReference type="PANTHER" id="PTHR31126">
    <property type="entry name" value="TYROSINE-PROTEIN PHOSPHATASE"/>
    <property type="match status" value="1"/>
</dbReference>
<dbReference type="PANTHER" id="PTHR31126:SF1">
    <property type="entry name" value="TYROSINE SPECIFIC PROTEIN PHOSPHATASES DOMAIN-CONTAINING PROTEIN"/>
    <property type="match status" value="1"/>
</dbReference>
<name>A0ABV1AHY6_9FIRM</name>
<dbReference type="Proteomes" id="UP001446032">
    <property type="component" value="Unassembled WGS sequence"/>
</dbReference>
<dbReference type="EC" id="3.1.3.48" evidence="2"/>
<gene>
    <name evidence="2" type="ORF">WMO75_05425</name>
</gene>
<dbReference type="SUPFAM" id="SSF52799">
    <property type="entry name" value="(Phosphotyrosine protein) phosphatases II"/>
    <property type="match status" value="1"/>
</dbReference>
<dbReference type="Gene3D" id="3.90.190.10">
    <property type="entry name" value="Protein tyrosine phosphatase superfamily"/>
    <property type="match status" value="1"/>
</dbReference>
<dbReference type="EMBL" id="JBBMEI010000011">
    <property type="protein sequence ID" value="MEQ2357788.1"/>
    <property type="molecule type" value="Genomic_DNA"/>
</dbReference>
<dbReference type="InterPro" id="IPR029021">
    <property type="entry name" value="Prot-tyrosine_phosphatase-like"/>
</dbReference>
<keyword evidence="3" id="KW-1185">Reference proteome</keyword>
<keyword evidence="2" id="KW-0378">Hydrolase</keyword>
<organism evidence="2 3">
    <name type="scientific">Blautia intestinihominis</name>
    <dbReference type="NCBI Taxonomy" id="3133152"/>
    <lineage>
        <taxon>Bacteria</taxon>
        <taxon>Bacillati</taxon>
        <taxon>Bacillota</taxon>
        <taxon>Clostridia</taxon>
        <taxon>Lachnospirales</taxon>
        <taxon>Lachnospiraceae</taxon>
        <taxon>Blautia</taxon>
    </lineage>
</organism>
<comment type="similarity">
    <text evidence="1">Belongs to the protein-tyrosine phosphatase family.</text>
</comment>
<protein>
    <submittedName>
        <fullName evidence="2">Tyrosine-protein phosphatase</fullName>
        <ecNumber evidence="2">3.1.3.48</ecNumber>
    </submittedName>
</protein>
<dbReference type="GO" id="GO:0004725">
    <property type="term" value="F:protein tyrosine phosphatase activity"/>
    <property type="evidence" value="ECO:0007669"/>
    <property type="project" value="UniProtKB-EC"/>
</dbReference>
<evidence type="ECO:0000313" key="3">
    <source>
        <dbReference type="Proteomes" id="UP001446032"/>
    </source>
</evidence>
<sequence length="350" mass="40941">MKYGKIRIEDGNLIFAKRMLINYLPCKDILWAYMRREGVEGGRQKQFSTSSLVIITRRKKRYEFEMTDKEIRDCIQLLKVLNPKLATGFPKGARIPLQSLPNTRDLGALATKDGRHILPRRLLRSGNLYHMSLQDQDTLLDEYHLSTVVDFRTRKEVLEKPDTVLEGVEYHEISIVDEETLGITRSGNLLEMLLKFDQPIDEFMQKQYVSFVRDDFSVKQYARFLDVILQQEEGAVLWHCSMGKDRVGVGTALLLYALGVPMETIMEDYLRTNRCLEEDQQHMIRLLETKMIVDNEVMDKIKALYRVKEEYLEAVFDAIRQDYGSEEMFLKRALYMTPKAVDSLRKKYLV</sequence>
<accession>A0ABV1AHY6</accession>